<evidence type="ECO:0000313" key="1">
    <source>
        <dbReference type="EMBL" id="TWT52717.1"/>
    </source>
</evidence>
<dbReference type="OrthoDB" id="282264at2"/>
<name>A0A5C5WQA7_9BACT</name>
<comment type="caution">
    <text evidence="1">The sequence shown here is derived from an EMBL/GenBank/DDBJ whole genome shotgun (WGS) entry which is preliminary data.</text>
</comment>
<sequence length="179" mass="20073">MNPITRQRWLFLIAMAILAFYAMLSVGASRRAAQRLATAQSDLVETKEKLRDVERLKTAPKVAALQLEAPAEITNRISAAREVAGLPQSSLLRQEPQEPQRIGRSDFEQRSTTITLSALTMKQIIEFCDALRDEQTGTIVRDLTLSNAQTRQSKQNNGGPEKWEAEMTLTQMIFSPKSQ</sequence>
<dbReference type="AlphaFoldDB" id="A0A5C5WQA7"/>
<organism evidence="1 2">
    <name type="scientific">Rubripirellula amarantea</name>
    <dbReference type="NCBI Taxonomy" id="2527999"/>
    <lineage>
        <taxon>Bacteria</taxon>
        <taxon>Pseudomonadati</taxon>
        <taxon>Planctomycetota</taxon>
        <taxon>Planctomycetia</taxon>
        <taxon>Pirellulales</taxon>
        <taxon>Pirellulaceae</taxon>
        <taxon>Rubripirellula</taxon>
    </lineage>
</organism>
<protein>
    <recommendedName>
        <fullName evidence="3">General secretion pathway protein M</fullName>
    </recommendedName>
</protein>
<dbReference type="Proteomes" id="UP000316598">
    <property type="component" value="Unassembled WGS sequence"/>
</dbReference>
<proteinExistence type="predicted"/>
<dbReference type="RefSeq" id="WP_146513045.1">
    <property type="nucleotide sequence ID" value="NZ_SJPI01000001.1"/>
</dbReference>
<evidence type="ECO:0000313" key="2">
    <source>
        <dbReference type="Proteomes" id="UP000316598"/>
    </source>
</evidence>
<reference evidence="1 2" key="1">
    <citation type="submission" date="2019-02" db="EMBL/GenBank/DDBJ databases">
        <title>Deep-cultivation of Planctomycetes and their phenomic and genomic characterization uncovers novel biology.</title>
        <authorList>
            <person name="Wiegand S."/>
            <person name="Jogler M."/>
            <person name="Boedeker C."/>
            <person name="Pinto D."/>
            <person name="Vollmers J."/>
            <person name="Rivas-Marin E."/>
            <person name="Kohn T."/>
            <person name="Peeters S.H."/>
            <person name="Heuer A."/>
            <person name="Rast P."/>
            <person name="Oberbeckmann S."/>
            <person name="Bunk B."/>
            <person name="Jeske O."/>
            <person name="Meyerdierks A."/>
            <person name="Storesund J.E."/>
            <person name="Kallscheuer N."/>
            <person name="Luecker S."/>
            <person name="Lage O.M."/>
            <person name="Pohl T."/>
            <person name="Merkel B.J."/>
            <person name="Hornburger P."/>
            <person name="Mueller R.-W."/>
            <person name="Bruemmer F."/>
            <person name="Labrenz M."/>
            <person name="Spormann A.M."/>
            <person name="Op Den Camp H."/>
            <person name="Overmann J."/>
            <person name="Amann R."/>
            <person name="Jetten M.S.M."/>
            <person name="Mascher T."/>
            <person name="Medema M.H."/>
            <person name="Devos D.P."/>
            <person name="Kaster A.-K."/>
            <person name="Ovreas L."/>
            <person name="Rohde M."/>
            <person name="Galperin M.Y."/>
            <person name="Jogler C."/>
        </authorList>
    </citation>
    <scope>NUCLEOTIDE SEQUENCE [LARGE SCALE GENOMIC DNA]</scope>
    <source>
        <strain evidence="1 2">Pla22</strain>
    </source>
</reference>
<gene>
    <name evidence="1" type="ORF">Pla22_03430</name>
</gene>
<dbReference type="EMBL" id="SJPI01000001">
    <property type="protein sequence ID" value="TWT52717.1"/>
    <property type="molecule type" value="Genomic_DNA"/>
</dbReference>
<keyword evidence="2" id="KW-1185">Reference proteome</keyword>
<accession>A0A5C5WQA7</accession>
<evidence type="ECO:0008006" key="3">
    <source>
        <dbReference type="Google" id="ProtNLM"/>
    </source>
</evidence>